<feature type="domain" description="DnaB/C C-terminal" evidence="3">
    <location>
        <begin position="173"/>
        <end position="243"/>
    </location>
</feature>
<accession>A0A1L3MXH1</accession>
<sequence length="280" mass="32435">MVKTFSFWRNPIVLEEMTPEDKYFYLFLLTNTKTTQIGIYQITKNEMALELGYSIERIQTLLSRFEEHFQLVKYNTTTREIAIKNWGVFNLNKGGKPVMDCIRAELQLVQDASLIPYVSKQIASKEIRSLYETFYNCEEEENLIHNETKGEEEIRVENDPVCNHDTKEIVQFWDNNGFGLSNLYAKERLLALLEEKTFQQPKDAILKALSIASANNKRKLNYVLAILKNWENSSLVTINQINETLDKPNRTTKEKKPNDSPTGRAIPHDFVLDLSAGETK</sequence>
<dbReference type="AlphaFoldDB" id="A0A1L3MXH1"/>
<comment type="similarity">
    <text evidence="1">Belongs to the DnaB/DnaD family.</text>
</comment>
<feature type="region of interest" description="Disordered" evidence="2">
    <location>
        <begin position="246"/>
        <end position="280"/>
    </location>
</feature>
<dbReference type="SUPFAM" id="SSF158499">
    <property type="entry name" value="DnaD domain-like"/>
    <property type="match status" value="1"/>
</dbReference>
<evidence type="ECO:0000259" key="3">
    <source>
        <dbReference type="Pfam" id="PF07261"/>
    </source>
</evidence>
<evidence type="ECO:0000256" key="1">
    <source>
        <dbReference type="ARBA" id="ARBA00093462"/>
    </source>
</evidence>
<feature type="compositionally biased region" description="Basic and acidic residues" evidence="2">
    <location>
        <begin position="246"/>
        <end position="258"/>
    </location>
</feature>
<protein>
    <recommendedName>
        <fullName evidence="3">DnaB/C C-terminal domain-containing protein</fullName>
    </recommendedName>
</protein>
<proteinExistence type="inferred from homology"/>
<organism evidence="4 5">
    <name type="scientific">Bacillus weihaiensis</name>
    <dbReference type="NCBI Taxonomy" id="1547283"/>
    <lineage>
        <taxon>Bacteria</taxon>
        <taxon>Bacillati</taxon>
        <taxon>Bacillota</taxon>
        <taxon>Bacilli</taxon>
        <taxon>Bacillales</taxon>
        <taxon>Bacillaceae</taxon>
        <taxon>Bacillus</taxon>
    </lineage>
</organism>
<reference evidence="4 5" key="1">
    <citation type="journal article" date="2016" name="Sci. Rep.">
        <title>Complete genome sequence and transcriptomic analysis of a novel marine strain Bacillus weihaiensis reveals the mechanism of brown algae degradation.</title>
        <authorList>
            <person name="Zhu Y."/>
            <person name="Chen P."/>
            <person name="Bao Y."/>
            <person name="Men Y."/>
            <person name="Zeng Y."/>
            <person name="Yang J."/>
            <person name="Sun J."/>
            <person name="Sun Y."/>
        </authorList>
    </citation>
    <scope>NUCLEOTIDE SEQUENCE [LARGE SCALE GENOMIC DNA]</scope>
    <source>
        <strain evidence="4 5">Alg07</strain>
    </source>
</reference>
<name>A0A1L3MXH1_9BACI</name>
<dbReference type="EMBL" id="CP016020">
    <property type="protein sequence ID" value="APH07032.1"/>
    <property type="molecule type" value="Genomic_DNA"/>
</dbReference>
<gene>
    <name evidence="4" type="ORF">A9C19_09275</name>
</gene>
<dbReference type="PANTHER" id="PTHR37293:SF5">
    <property type="entry name" value="DNA REPLICATION PROTEIN"/>
    <property type="match status" value="1"/>
</dbReference>
<dbReference type="KEGG" id="bwh:A9C19_09275"/>
<dbReference type="Gene3D" id="1.10.10.630">
    <property type="entry name" value="DnaD domain-like"/>
    <property type="match status" value="1"/>
</dbReference>
<dbReference type="InterPro" id="IPR053162">
    <property type="entry name" value="DnaD"/>
</dbReference>
<dbReference type="STRING" id="1547283.A9C19_09275"/>
<dbReference type="Proteomes" id="UP000181936">
    <property type="component" value="Chromosome"/>
</dbReference>
<evidence type="ECO:0000256" key="2">
    <source>
        <dbReference type="SAM" id="MobiDB-lite"/>
    </source>
</evidence>
<dbReference type="OrthoDB" id="3199595at2"/>
<dbReference type="Pfam" id="PF07261">
    <property type="entry name" value="DnaB_2"/>
    <property type="match status" value="1"/>
</dbReference>
<dbReference type="PANTHER" id="PTHR37293">
    <property type="entry name" value="PHAGE REPLICATION PROTEIN-RELATED"/>
    <property type="match status" value="1"/>
</dbReference>
<evidence type="ECO:0000313" key="5">
    <source>
        <dbReference type="Proteomes" id="UP000181936"/>
    </source>
</evidence>
<dbReference type="InterPro" id="IPR006343">
    <property type="entry name" value="DnaB/C_C"/>
</dbReference>
<evidence type="ECO:0000313" key="4">
    <source>
        <dbReference type="EMBL" id="APH07032.1"/>
    </source>
</evidence>
<keyword evidence="5" id="KW-1185">Reference proteome</keyword>
<dbReference type="NCBIfam" id="TIGR01446">
    <property type="entry name" value="DnaD_dom"/>
    <property type="match status" value="1"/>
</dbReference>
<dbReference type="InterPro" id="IPR034829">
    <property type="entry name" value="DnaD-like_sf"/>
</dbReference>